<evidence type="ECO:0000256" key="1">
    <source>
        <dbReference type="SAM" id="Coils"/>
    </source>
</evidence>
<protein>
    <submittedName>
        <fullName evidence="2">Molecular chaperone DnaJ</fullName>
    </submittedName>
</protein>
<keyword evidence="3" id="KW-1185">Reference proteome</keyword>
<accession>A0A938X1T8</accession>
<dbReference type="EMBL" id="JACJLV010000050">
    <property type="protein sequence ID" value="MBM6827686.1"/>
    <property type="molecule type" value="Genomic_DNA"/>
</dbReference>
<gene>
    <name evidence="2" type="ORF">H6A13_11380</name>
</gene>
<proteinExistence type="predicted"/>
<evidence type="ECO:0000313" key="2">
    <source>
        <dbReference type="EMBL" id="MBM6827686.1"/>
    </source>
</evidence>
<name>A0A938X1T8_9CLOT</name>
<dbReference type="Proteomes" id="UP000713880">
    <property type="component" value="Unassembled WGS sequence"/>
</dbReference>
<organism evidence="2 3">
    <name type="scientific">Mordavella massiliensis</name>
    <dbReference type="NCBI Taxonomy" id="1871024"/>
    <lineage>
        <taxon>Bacteria</taxon>
        <taxon>Bacillati</taxon>
        <taxon>Bacillota</taxon>
        <taxon>Clostridia</taxon>
        <taxon>Eubacteriales</taxon>
        <taxon>Clostridiaceae</taxon>
        <taxon>Mordavella</taxon>
    </lineage>
</organism>
<reference evidence="2" key="1">
    <citation type="submission" date="2020-08" db="EMBL/GenBank/DDBJ databases">
        <authorList>
            <person name="Cejkova D."/>
            <person name="Kubasova T."/>
            <person name="Jahodarova E."/>
            <person name="Rychlik I."/>
        </authorList>
    </citation>
    <scope>NUCLEOTIDE SEQUENCE</scope>
    <source>
        <strain evidence="2">An420c</strain>
    </source>
</reference>
<evidence type="ECO:0000313" key="3">
    <source>
        <dbReference type="Proteomes" id="UP000713880"/>
    </source>
</evidence>
<feature type="coiled-coil region" evidence="1">
    <location>
        <begin position="161"/>
        <end position="234"/>
    </location>
</feature>
<sequence>MLVLERDELRFVICKNIEMEYMLKIGGLEYQAYEAECTFLRLKRKVELIQAKKNRQEKVILSVIEDALDHEFLEYQKRLDEQMDKMNDALERSKAEPLSEEESRELKILYRKVVKALHPDMNPEITDAQARLFDQAVSAYKNGDLPAMRVINEMVGSGPVLTDQENMAVKLSKEKDRLNSLLERVRKEIEKIKTEYPYTMKEFLEDSEKLERRREELEKILEQYQELATFYRTKIEEMLR</sequence>
<dbReference type="AlphaFoldDB" id="A0A938X1T8"/>
<dbReference type="RefSeq" id="WP_204909675.1">
    <property type="nucleotide sequence ID" value="NZ_JACJLV010000050.1"/>
</dbReference>
<comment type="caution">
    <text evidence="2">The sequence shown here is derived from an EMBL/GenBank/DDBJ whole genome shotgun (WGS) entry which is preliminary data.</text>
</comment>
<reference evidence="2" key="2">
    <citation type="journal article" date="2021" name="Sci. Rep.">
        <title>The distribution of antibiotic resistance genes in chicken gut microbiota commensals.</title>
        <authorList>
            <person name="Juricova H."/>
            <person name="Matiasovicova J."/>
            <person name="Kubasova T."/>
            <person name="Cejkova D."/>
            <person name="Rychlik I."/>
        </authorList>
    </citation>
    <scope>NUCLEOTIDE SEQUENCE</scope>
    <source>
        <strain evidence="2">An420c</strain>
    </source>
</reference>
<keyword evidence="1" id="KW-0175">Coiled coil</keyword>